<keyword evidence="7" id="KW-0653">Protein transport</keyword>
<organism evidence="13 14">
    <name type="scientific">Marinobacter confluentis</name>
    <dbReference type="NCBI Taxonomy" id="1697557"/>
    <lineage>
        <taxon>Bacteria</taxon>
        <taxon>Pseudomonadati</taxon>
        <taxon>Pseudomonadota</taxon>
        <taxon>Gammaproteobacteria</taxon>
        <taxon>Pseudomonadales</taxon>
        <taxon>Marinobacteraceae</taxon>
        <taxon>Marinobacter</taxon>
    </lineage>
</organism>
<dbReference type="PANTHER" id="PTHR38831">
    <property type="entry name" value="TYPE II SECRETION SYSTEM PROTEIN K"/>
    <property type="match status" value="1"/>
</dbReference>
<keyword evidence="9 10" id="KW-0472">Membrane</keyword>
<sequence>MVLLAMALVTLVAAGMAPKQELRIFSAGHYLAQQQGYSIALGAEAFAKRILVRDFEEDKENGALVDSLDEIWASNSAILPVESADGGEARVIAVAEVQIDGLGGRINLNDLVRGGEAVDPITRERVTALLEVLQITSFRVDALIDWIDSNDQTVSAYGAEDGQYLVAEPPYRAANQLFTSVSELRLIEGMTEEAYRALLPHLTTLPVSGAGINVNTATAEVIASLHNELTVEQGAAVIAKRSEEPFETVQEFLQLPEFAGLGLKPSGLRVNTQFFEVVSRITYDNRVANLISTVYRNPEGEIQTVHRDTGQKNRITKEPVSVPE</sequence>
<keyword evidence="8" id="KW-1133">Transmembrane helix</keyword>
<dbReference type="InterPro" id="IPR045584">
    <property type="entry name" value="Pilin-like"/>
</dbReference>
<evidence type="ECO:0000256" key="1">
    <source>
        <dbReference type="ARBA" id="ARBA00004533"/>
    </source>
</evidence>
<keyword evidence="4 10" id="KW-1003">Cell membrane</keyword>
<feature type="domain" description="T2SS protein K second SAM-like" evidence="11">
    <location>
        <begin position="212"/>
        <end position="263"/>
    </location>
</feature>
<dbReference type="GO" id="GO:0009306">
    <property type="term" value="P:protein secretion"/>
    <property type="evidence" value="ECO:0007669"/>
    <property type="project" value="InterPro"/>
</dbReference>
<keyword evidence="5 10" id="KW-0997">Cell inner membrane</keyword>
<dbReference type="GO" id="GO:0005886">
    <property type="term" value="C:plasma membrane"/>
    <property type="evidence" value="ECO:0007669"/>
    <property type="project" value="UniProtKB-SubCell"/>
</dbReference>
<dbReference type="SUPFAM" id="SSF54523">
    <property type="entry name" value="Pili subunits"/>
    <property type="match status" value="1"/>
</dbReference>
<keyword evidence="14" id="KW-1185">Reference proteome</keyword>
<evidence type="ECO:0000256" key="6">
    <source>
        <dbReference type="ARBA" id="ARBA00022692"/>
    </source>
</evidence>
<dbReference type="InterPro" id="IPR038072">
    <property type="entry name" value="GspK_central_sf"/>
</dbReference>
<dbReference type="PIRSF" id="PIRSF002786">
    <property type="entry name" value="XcpX"/>
    <property type="match status" value="1"/>
</dbReference>
<keyword evidence="3 10" id="KW-0813">Transport</keyword>
<evidence type="ECO:0000313" key="13">
    <source>
        <dbReference type="EMBL" id="TGN42045.1"/>
    </source>
</evidence>
<comment type="similarity">
    <text evidence="2 10">Belongs to the GSP K family.</text>
</comment>
<evidence type="ECO:0000256" key="8">
    <source>
        <dbReference type="ARBA" id="ARBA00022989"/>
    </source>
</evidence>
<dbReference type="OrthoDB" id="9788973at2"/>
<dbReference type="SUPFAM" id="SSF158544">
    <property type="entry name" value="GspK insert domain-like"/>
    <property type="match status" value="1"/>
</dbReference>
<evidence type="ECO:0000259" key="12">
    <source>
        <dbReference type="Pfam" id="PF21687"/>
    </source>
</evidence>
<evidence type="ECO:0000256" key="3">
    <source>
        <dbReference type="ARBA" id="ARBA00022448"/>
    </source>
</evidence>
<dbReference type="InterPro" id="IPR049031">
    <property type="entry name" value="T2SSK_SAM-like_1st"/>
</dbReference>
<comment type="caution">
    <text evidence="13">The sequence shown here is derived from an EMBL/GenBank/DDBJ whole genome shotgun (WGS) entry which is preliminary data.</text>
</comment>
<evidence type="ECO:0000256" key="10">
    <source>
        <dbReference type="PIRNR" id="PIRNR002786"/>
    </source>
</evidence>
<accession>A0A4Z1BV72</accession>
<reference evidence="13 14" key="1">
    <citation type="submission" date="2019-04" db="EMBL/GenBank/DDBJ databases">
        <authorList>
            <person name="Park S."/>
            <person name="Yoon J.-H."/>
        </authorList>
    </citation>
    <scope>NUCLEOTIDE SEQUENCE [LARGE SCALE GENOMIC DNA]</scope>
    <source>
        <strain evidence="13 14">HJM-18</strain>
    </source>
</reference>
<keyword evidence="6" id="KW-0812">Transmembrane</keyword>
<name>A0A4Z1BV72_9GAMM</name>
<evidence type="ECO:0000256" key="7">
    <source>
        <dbReference type="ARBA" id="ARBA00022927"/>
    </source>
</evidence>
<evidence type="ECO:0000259" key="11">
    <source>
        <dbReference type="Pfam" id="PF03934"/>
    </source>
</evidence>
<evidence type="ECO:0000256" key="4">
    <source>
        <dbReference type="ARBA" id="ARBA00022475"/>
    </source>
</evidence>
<dbReference type="EMBL" id="SRPF01000001">
    <property type="protein sequence ID" value="TGN42045.1"/>
    <property type="molecule type" value="Genomic_DNA"/>
</dbReference>
<dbReference type="PANTHER" id="PTHR38831:SF1">
    <property type="entry name" value="TYPE II SECRETION SYSTEM PROTEIN K-RELATED"/>
    <property type="match status" value="1"/>
</dbReference>
<feature type="domain" description="T2SS protein K first SAM-like" evidence="12">
    <location>
        <begin position="104"/>
        <end position="206"/>
    </location>
</feature>
<evidence type="ECO:0000256" key="2">
    <source>
        <dbReference type="ARBA" id="ARBA00007246"/>
    </source>
</evidence>
<protein>
    <recommendedName>
        <fullName evidence="10">Type II secretion system protein K</fullName>
    </recommendedName>
</protein>
<dbReference type="InterPro" id="IPR049179">
    <property type="entry name" value="T2SSK_SAM-like_2nd"/>
</dbReference>
<evidence type="ECO:0000256" key="9">
    <source>
        <dbReference type="ARBA" id="ARBA00023136"/>
    </source>
</evidence>
<dbReference type="NCBIfam" id="NF037980">
    <property type="entry name" value="T2SS_GspK"/>
    <property type="match status" value="1"/>
</dbReference>
<dbReference type="Pfam" id="PF21687">
    <property type="entry name" value="T2SSK_1st"/>
    <property type="match status" value="1"/>
</dbReference>
<gene>
    <name evidence="13" type="ORF">E5Q11_04130</name>
</gene>
<evidence type="ECO:0000313" key="14">
    <source>
        <dbReference type="Proteomes" id="UP000298325"/>
    </source>
</evidence>
<dbReference type="AlphaFoldDB" id="A0A4Z1BV72"/>
<evidence type="ECO:0000256" key="5">
    <source>
        <dbReference type="ARBA" id="ARBA00022519"/>
    </source>
</evidence>
<dbReference type="Gene3D" id="1.10.40.60">
    <property type="entry name" value="EpsJ-like"/>
    <property type="match status" value="2"/>
</dbReference>
<comment type="subcellular location">
    <subcellularLocation>
        <location evidence="1 10">Cell inner membrane</location>
    </subcellularLocation>
</comment>
<dbReference type="InterPro" id="IPR005628">
    <property type="entry name" value="GspK"/>
</dbReference>
<dbReference type="Gene3D" id="3.30.1300.30">
    <property type="entry name" value="GSPII I/J protein-like"/>
    <property type="match status" value="1"/>
</dbReference>
<proteinExistence type="inferred from homology"/>
<dbReference type="Pfam" id="PF03934">
    <property type="entry name" value="T2SSK"/>
    <property type="match status" value="1"/>
</dbReference>
<dbReference type="Proteomes" id="UP000298325">
    <property type="component" value="Unassembled WGS sequence"/>
</dbReference>